<dbReference type="PaxDb" id="39947-A0A0P0V9L7"/>
<dbReference type="Gramene" id="Os01t0819300-01">
    <property type="protein sequence ID" value="Os01t0819300-01"/>
    <property type="gene ID" value="Os01g0819300"/>
</dbReference>
<feature type="non-terminal residue" evidence="1">
    <location>
        <position position="115"/>
    </location>
</feature>
<dbReference type="Proteomes" id="UP000059680">
    <property type="component" value="Chromosome 1"/>
</dbReference>
<proteinExistence type="predicted"/>
<reference evidence="2" key="1">
    <citation type="journal article" date="2005" name="Nature">
        <title>The map-based sequence of the rice genome.</title>
        <authorList>
            <consortium name="International rice genome sequencing project (IRGSP)"/>
            <person name="Matsumoto T."/>
            <person name="Wu J."/>
            <person name="Kanamori H."/>
            <person name="Katayose Y."/>
            <person name="Fujisawa M."/>
            <person name="Namiki N."/>
            <person name="Mizuno H."/>
            <person name="Yamamoto K."/>
            <person name="Antonio B.A."/>
            <person name="Baba T."/>
            <person name="Sakata K."/>
            <person name="Nagamura Y."/>
            <person name="Aoki H."/>
            <person name="Arikawa K."/>
            <person name="Arita K."/>
            <person name="Bito T."/>
            <person name="Chiden Y."/>
            <person name="Fujitsuka N."/>
            <person name="Fukunaka R."/>
            <person name="Hamada M."/>
            <person name="Harada C."/>
            <person name="Hayashi A."/>
            <person name="Hijishita S."/>
            <person name="Honda M."/>
            <person name="Hosokawa S."/>
            <person name="Ichikawa Y."/>
            <person name="Idonuma A."/>
            <person name="Iijima M."/>
            <person name="Ikeda M."/>
            <person name="Ikeno M."/>
            <person name="Ito K."/>
            <person name="Ito S."/>
            <person name="Ito T."/>
            <person name="Ito Y."/>
            <person name="Ito Y."/>
            <person name="Iwabuchi A."/>
            <person name="Kamiya K."/>
            <person name="Karasawa W."/>
            <person name="Kurita K."/>
            <person name="Katagiri S."/>
            <person name="Kikuta A."/>
            <person name="Kobayashi H."/>
            <person name="Kobayashi N."/>
            <person name="Machita K."/>
            <person name="Maehara T."/>
            <person name="Masukawa M."/>
            <person name="Mizubayashi T."/>
            <person name="Mukai Y."/>
            <person name="Nagasaki H."/>
            <person name="Nagata Y."/>
            <person name="Naito S."/>
            <person name="Nakashima M."/>
            <person name="Nakama Y."/>
            <person name="Nakamichi Y."/>
            <person name="Nakamura M."/>
            <person name="Meguro A."/>
            <person name="Negishi M."/>
            <person name="Ohta I."/>
            <person name="Ohta T."/>
            <person name="Okamoto M."/>
            <person name="Ono N."/>
            <person name="Saji S."/>
            <person name="Sakaguchi M."/>
            <person name="Sakai K."/>
            <person name="Shibata M."/>
            <person name="Shimokawa T."/>
            <person name="Song J."/>
            <person name="Takazaki Y."/>
            <person name="Terasawa K."/>
            <person name="Tsugane M."/>
            <person name="Tsuji K."/>
            <person name="Ueda S."/>
            <person name="Waki K."/>
            <person name="Yamagata H."/>
            <person name="Yamamoto M."/>
            <person name="Yamamoto S."/>
            <person name="Yamane H."/>
            <person name="Yoshiki S."/>
            <person name="Yoshihara R."/>
            <person name="Yukawa K."/>
            <person name="Zhong H."/>
            <person name="Yano M."/>
            <person name="Yuan Q."/>
            <person name="Ouyang S."/>
            <person name="Liu J."/>
            <person name="Jones K.M."/>
            <person name="Gansberger K."/>
            <person name="Moffat K."/>
            <person name="Hill J."/>
            <person name="Bera J."/>
            <person name="Fadrosh D."/>
            <person name="Jin S."/>
            <person name="Johri S."/>
            <person name="Kim M."/>
            <person name="Overton L."/>
            <person name="Reardon M."/>
            <person name="Tsitrin T."/>
            <person name="Vuong H."/>
            <person name="Weaver B."/>
            <person name="Ciecko A."/>
            <person name="Tallon L."/>
            <person name="Jackson J."/>
            <person name="Pai G."/>
            <person name="Aken S.V."/>
            <person name="Utterback T."/>
            <person name="Reidmuller S."/>
            <person name="Feldblyum T."/>
            <person name="Hsiao J."/>
            <person name="Zismann V."/>
            <person name="Iobst S."/>
            <person name="de Vazeille A.R."/>
            <person name="Buell C.R."/>
            <person name="Ying K."/>
            <person name="Li Y."/>
            <person name="Lu T."/>
            <person name="Huang Y."/>
            <person name="Zhao Q."/>
            <person name="Feng Q."/>
            <person name="Zhang L."/>
            <person name="Zhu J."/>
            <person name="Weng Q."/>
            <person name="Mu J."/>
            <person name="Lu Y."/>
            <person name="Fan D."/>
            <person name="Liu Y."/>
            <person name="Guan J."/>
            <person name="Zhang Y."/>
            <person name="Yu S."/>
            <person name="Liu X."/>
            <person name="Zhang Y."/>
            <person name="Hong G."/>
            <person name="Han B."/>
            <person name="Choisne N."/>
            <person name="Demange N."/>
            <person name="Orjeda G."/>
            <person name="Samain S."/>
            <person name="Cattolico L."/>
            <person name="Pelletier E."/>
            <person name="Couloux A."/>
            <person name="Segurens B."/>
            <person name="Wincker P."/>
            <person name="D'Hont A."/>
            <person name="Scarpelli C."/>
            <person name="Weissenbach J."/>
            <person name="Salanoubat M."/>
            <person name="Quetier F."/>
            <person name="Yu Y."/>
            <person name="Kim H.R."/>
            <person name="Rambo T."/>
            <person name="Currie J."/>
            <person name="Collura K."/>
            <person name="Luo M."/>
            <person name="Yang T."/>
            <person name="Ammiraju J.S.S."/>
            <person name="Engler F."/>
            <person name="Soderlund C."/>
            <person name="Wing R.A."/>
            <person name="Palmer L.E."/>
            <person name="de la Bastide M."/>
            <person name="Spiegel L."/>
            <person name="Nascimento L."/>
            <person name="Zutavern T."/>
            <person name="O'Shaughnessy A."/>
            <person name="Dike S."/>
            <person name="Dedhia N."/>
            <person name="Preston R."/>
            <person name="Balija V."/>
            <person name="McCombie W.R."/>
            <person name="Chow T."/>
            <person name="Chen H."/>
            <person name="Chung M."/>
            <person name="Chen C."/>
            <person name="Shaw J."/>
            <person name="Wu H."/>
            <person name="Hsiao K."/>
            <person name="Chao Y."/>
            <person name="Chu M."/>
            <person name="Cheng C."/>
            <person name="Hour A."/>
            <person name="Lee P."/>
            <person name="Lin S."/>
            <person name="Lin Y."/>
            <person name="Liou J."/>
            <person name="Liu S."/>
            <person name="Hsing Y."/>
            <person name="Raghuvanshi S."/>
            <person name="Mohanty A."/>
            <person name="Bharti A.K."/>
            <person name="Gaur A."/>
            <person name="Gupta V."/>
            <person name="Kumar D."/>
            <person name="Ravi V."/>
            <person name="Vij S."/>
            <person name="Kapur A."/>
            <person name="Khurana P."/>
            <person name="Khurana P."/>
            <person name="Khurana J.P."/>
            <person name="Tyagi A.K."/>
            <person name="Gaikwad K."/>
            <person name="Singh A."/>
            <person name="Dalal V."/>
            <person name="Srivastava S."/>
            <person name="Dixit A."/>
            <person name="Pal A.K."/>
            <person name="Ghazi I.A."/>
            <person name="Yadav M."/>
            <person name="Pandit A."/>
            <person name="Bhargava A."/>
            <person name="Sureshbabu K."/>
            <person name="Batra K."/>
            <person name="Sharma T.R."/>
            <person name="Mohapatra T."/>
            <person name="Singh N.K."/>
            <person name="Messing J."/>
            <person name="Nelson A.B."/>
            <person name="Fuks G."/>
            <person name="Kavchok S."/>
            <person name="Keizer G."/>
            <person name="Linton E."/>
            <person name="Llaca V."/>
            <person name="Song R."/>
            <person name="Tanyolac B."/>
            <person name="Young S."/>
            <person name="Ho-Il K."/>
            <person name="Hahn J.H."/>
            <person name="Sangsakoo G."/>
            <person name="Vanavichit A."/>
            <person name="de Mattos Luiz.A.T."/>
            <person name="Zimmer P.D."/>
            <person name="Malone G."/>
            <person name="Dellagostin O."/>
            <person name="de Oliveira A.C."/>
            <person name="Bevan M."/>
            <person name="Bancroft I."/>
            <person name="Minx P."/>
            <person name="Cordum H."/>
            <person name="Wilson R."/>
            <person name="Cheng Z."/>
            <person name="Jin W."/>
            <person name="Jiang J."/>
            <person name="Leong S.A."/>
            <person name="Iwama H."/>
            <person name="Gojobori T."/>
            <person name="Itoh T."/>
            <person name="Niimura Y."/>
            <person name="Fujii Y."/>
            <person name="Habara T."/>
            <person name="Sakai H."/>
            <person name="Sato Y."/>
            <person name="Wilson G."/>
            <person name="Kumar K."/>
            <person name="McCouch S."/>
            <person name="Juretic N."/>
            <person name="Hoen D."/>
            <person name="Wright S."/>
            <person name="Bruskiewich R."/>
            <person name="Bureau T."/>
            <person name="Miyao A."/>
            <person name="Hirochika H."/>
            <person name="Nishikawa T."/>
            <person name="Kadowaki K."/>
            <person name="Sugiura M."/>
            <person name="Burr B."/>
            <person name="Sasaki T."/>
        </authorList>
    </citation>
    <scope>NUCLEOTIDE SEQUENCE [LARGE SCALE GENOMIC DNA]</scope>
    <source>
        <strain evidence="2">cv. Nipponbare</strain>
    </source>
</reference>
<feature type="non-terminal residue" evidence="1">
    <location>
        <position position="1"/>
    </location>
</feature>
<reference evidence="1 2" key="3">
    <citation type="journal article" date="2013" name="Rice">
        <title>Improvement of the Oryza sativa Nipponbare reference genome using next generation sequence and optical map data.</title>
        <authorList>
            <person name="Kawahara Y."/>
            <person name="de la Bastide M."/>
            <person name="Hamilton J.P."/>
            <person name="Kanamori H."/>
            <person name="McCombie W.R."/>
            <person name="Ouyang S."/>
            <person name="Schwartz D.C."/>
            <person name="Tanaka T."/>
            <person name="Wu J."/>
            <person name="Zhou S."/>
            <person name="Childs K.L."/>
            <person name="Davidson R.M."/>
            <person name="Lin H."/>
            <person name="Quesada-Ocampo L."/>
            <person name="Vaillancourt B."/>
            <person name="Sakai H."/>
            <person name="Lee S.S."/>
            <person name="Kim J."/>
            <person name="Numa H."/>
            <person name="Itoh T."/>
            <person name="Buell C.R."/>
            <person name="Matsumoto T."/>
        </authorList>
    </citation>
    <scope>NUCLEOTIDE SEQUENCE [LARGE SCALE GENOMIC DNA]</scope>
    <source>
        <strain evidence="2">cv. Nipponbare</strain>
    </source>
</reference>
<dbReference type="AlphaFoldDB" id="A0A0P0V9L7"/>
<evidence type="ECO:0000313" key="1">
    <source>
        <dbReference type="EMBL" id="BAS74957.1"/>
    </source>
</evidence>
<sequence>ERHPPTAYGPPSPRRRLSFPRRIPGFGFPSARDESHGHHAIGGRFETEDVKVCPLVEYDSNSLDGILHEIPLWVKNPDCDRIDWVSRFLEMMWPYLNKAICKTAQDIANPIIAEN</sequence>
<dbReference type="EMBL" id="AP014957">
    <property type="protein sequence ID" value="BAS74957.1"/>
    <property type="molecule type" value="Genomic_DNA"/>
</dbReference>
<dbReference type="GO" id="GO:0008289">
    <property type="term" value="F:lipid binding"/>
    <property type="evidence" value="ECO:0007669"/>
    <property type="project" value="InterPro"/>
</dbReference>
<gene>
    <name evidence="1" type="ordered locus">Os01g0819300</name>
    <name evidence="1" type="ORF">OSNPB_010819300</name>
</gene>
<protein>
    <submittedName>
        <fullName evidence="1">Os01g0819300 protein</fullName>
    </submittedName>
</protein>
<dbReference type="PANTHER" id="PTHR10774">
    <property type="entry name" value="EXTENDED SYNAPTOTAGMIN-RELATED"/>
    <property type="match status" value="1"/>
</dbReference>
<dbReference type="InterPro" id="IPR045050">
    <property type="entry name" value="Synaptotagmin_plant"/>
</dbReference>
<name>A0A0P0V9L7_ORYSJ</name>
<dbReference type="PANTHER" id="PTHR10774:SF216">
    <property type="entry name" value="OS09G0538800 PROTEIN"/>
    <property type="match status" value="1"/>
</dbReference>
<accession>A0A0P0V9L7</accession>
<dbReference type="STRING" id="39947.A0A0P0V9L7"/>
<dbReference type="InParanoid" id="A0A0P0V9L7"/>
<evidence type="ECO:0000313" key="2">
    <source>
        <dbReference type="Proteomes" id="UP000059680"/>
    </source>
</evidence>
<reference evidence="1 2" key="2">
    <citation type="journal article" date="2013" name="Plant Cell Physiol.">
        <title>Rice Annotation Project Database (RAP-DB): an integrative and interactive database for rice genomics.</title>
        <authorList>
            <person name="Sakai H."/>
            <person name="Lee S.S."/>
            <person name="Tanaka T."/>
            <person name="Numa H."/>
            <person name="Kim J."/>
            <person name="Kawahara Y."/>
            <person name="Wakimoto H."/>
            <person name="Yang C.C."/>
            <person name="Iwamoto M."/>
            <person name="Abe T."/>
            <person name="Yamada Y."/>
            <person name="Muto A."/>
            <person name="Inokuchi H."/>
            <person name="Ikemura T."/>
            <person name="Matsumoto T."/>
            <person name="Sasaki T."/>
            <person name="Itoh T."/>
        </authorList>
    </citation>
    <scope>NUCLEOTIDE SEQUENCE [LARGE SCALE GENOMIC DNA]</scope>
    <source>
        <strain evidence="2">cv. Nipponbare</strain>
    </source>
</reference>
<dbReference type="eggNOG" id="KOG1012">
    <property type="taxonomic scope" value="Eukaryota"/>
</dbReference>
<keyword evidence="2" id="KW-1185">Reference proteome</keyword>
<organism evidence="1 2">
    <name type="scientific">Oryza sativa subsp. japonica</name>
    <name type="common">Rice</name>
    <dbReference type="NCBI Taxonomy" id="39947"/>
    <lineage>
        <taxon>Eukaryota</taxon>
        <taxon>Viridiplantae</taxon>
        <taxon>Streptophyta</taxon>
        <taxon>Embryophyta</taxon>
        <taxon>Tracheophyta</taxon>
        <taxon>Spermatophyta</taxon>
        <taxon>Magnoliopsida</taxon>
        <taxon>Liliopsida</taxon>
        <taxon>Poales</taxon>
        <taxon>Poaceae</taxon>
        <taxon>BOP clade</taxon>
        <taxon>Oryzoideae</taxon>
        <taxon>Oryzeae</taxon>
        <taxon>Oryzinae</taxon>
        <taxon>Oryza</taxon>
        <taxon>Oryza sativa</taxon>
    </lineage>
</organism>